<dbReference type="RefSeq" id="WP_006075460.1">
    <property type="nucleotide sequence ID" value="NZ_CP033577.1"/>
</dbReference>
<proteinExistence type="predicted"/>
<dbReference type="InterPro" id="IPR006516">
    <property type="entry name" value="G2P"/>
</dbReference>
<dbReference type="InterPro" id="IPR022686">
    <property type="entry name" value="G2P_N"/>
</dbReference>
<evidence type="ECO:0000259" key="2">
    <source>
        <dbReference type="Pfam" id="PF05155"/>
    </source>
</evidence>
<feature type="domain" description="Replication-associated protein G2P N-terminal" evidence="1">
    <location>
        <begin position="1"/>
        <end position="279"/>
    </location>
</feature>
<protein>
    <submittedName>
        <fullName evidence="3">Replication protein</fullName>
    </submittedName>
</protein>
<dbReference type="NCBIfam" id="TIGR01629">
    <property type="entry name" value="rep_II_X"/>
    <property type="match status" value="1"/>
</dbReference>
<evidence type="ECO:0000313" key="5">
    <source>
        <dbReference type="Proteomes" id="UP000279760"/>
    </source>
</evidence>
<dbReference type="Pfam" id="PF05155">
    <property type="entry name" value="G2P_X_C"/>
    <property type="match status" value="1"/>
</dbReference>
<evidence type="ECO:0000259" key="1">
    <source>
        <dbReference type="Pfam" id="PF05144"/>
    </source>
</evidence>
<dbReference type="AlphaFoldDB" id="A0A3G4V9M7"/>
<sequence length="508" mass="58185">MFDFLGLRIHFKDAFVTPVAVADDYEMHINFDDLVSRGLRLECSVDVDEVGETQISSLRHAWDSIPSSYTGIAFKVFQGSGFKKCACVELKASPAKVMQGHNVYGSDSLLECSTFILDALKKSMPDFCEMLDFTLTDVFRMDCTYSLQLESRDQLQGALTSLTRVSNKYLRPSRQGEFESTVYFNKDKNNPNTGRTTSLCVYSKLDEVQHQLKHLESLKRKEKTSIYDKVIDELSSPELNDFATNRLRFESRCMSRWFQKNNIPQNLKELLHYVDAFESESEMSFCLWAWRDAMKYLLDAIEGSTISVVHDHHIMQKLHDMYDTIDSRGKKRTAHALRLFSVYDRLKHSTYEQVKNTMSKSSFYRAMTELQSIGLAKEQLQNLHVDEHVPLAQVLTFDFENQKPDNYQRPDTNGIDTPDKLFAYLSGDSIETVTLSELDKIKDSLESHNMPSLYARALQAGREVRLSQDTSVSFVLYDDGTHDLVYHSPGNKHKSIDLSPSAWSAANQ</sequence>
<evidence type="ECO:0000313" key="3">
    <source>
        <dbReference type="EMBL" id="AYV19851.1"/>
    </source>
</evidence>
<dbReference type="GO" id="GO:0006260">
    <property type="term" value="P:DNA replication"/>
    <property type="evidence" value="ECO:0007669"/>
    <property type="project" value="InterPro"/>
</dbReference>
<dbReference type="EMBL" id="CP033577">
    <property type="protein sequence ID" value="AYV19861.1"/>
    <property type="molecule type" value="Genomic_DNA"/>
</dbReference>
<dbReference type="EMBL" id="CP033577">
    <property type="protein sequence ID" value="AYV19851.1"/>
    <property type="molecule type" value="Genomic_DNA"/>
</dbReference>
<name>A0A3G4V9M7_9VIBR</name>
<accession>A0A3G4V9M7</accession>
<gene>
    <name evidence="3" type="ORF">ECB94_00445</name>
    <name evidence="4" type="ORF">ECB94_00500</name>
</gene>
<feature type="domain" description="Replication-associated protein G2P C-terminal" evidence="2">
    <location>
        <begin position="328"/>
        <end position="411"/>
    </location>
</feature>
<reference evidence="3 5" key="1">
    <citation type="submission" date="2018-11" db="EMBL/GenBank/DDBJ databases">
        <title>Complete Genome Sequence of Vbrio mediterranei 117-T6: a Potential Pathogen Bacteria Isolated from the Conchocelis of Pyropia.</title>
        <authorList>
            <person name="Liu Q."/>
        </authorList>
    </citation>
    <scope>NUCLEOTIDE SEQUENCE [LARGE SCALE GENOMIC DNA]</scope>
    <source>
        <strain evidence="3 5">117-T6</strain>
    </source>
</reference>
<organism evidence="3 5">
    <name type="scientific">Vibrio mediterranei</name>
    <dbReference type="NCBI Taxonomy" id="689"/>
    <lineage>
        <taxon>Bacteria</taxon>
        <taxon>Pseudomonadati</taxon>
        <taxon>Pseudomonadota</taxon>
        <taxon>Gammaproteobacteria</taxon>
        <taxon>Vibrionales</taxon>
        <taxon>Vibrionaceae</taxon>
        <taxon>Vibrio</taxon>
    </lineage>
</organism>
<dbReference type="InterPro" id="IPR022688">
    <property type="entry name" value="G2P_C"/>
</dbReference>
<dbReference type="Proteomes" id="UP000279760">
    <property type="component" value="Chromosome 1"/>
</dbReference>
<evidence type="ECO:0000313" key="4">
    <source>
        <dbReference type="EMBL" id="AYV19861.1"/>
    </source>
</evidence>
<dbReference type="Pfam" id="PF05144">
    <property type="entry name" value="Phage_CRI"/>
    <property type="match status" value="1"/>
</dbReference>